<dbReference type="Proteomes" id="UP000653472">
    <property type="component" value="Unassembled WGS sequence"/>
</dbReference>
<organism evidence="3 4">
    <name type="scientific">Solimonas marina</name>
    <dbReference type="NCBI Taxonomy" id="2714601"/>
    <lineage>
        <taxon>Bacteria</taxon>
        <taxon>Pseudomonadati</taxon>
        <taxon>Pseudomonadota</taxon>
        <taxon>Gammaproteobacteria</taxon>
        <taxon>Nevskiales</taxon>
        <taxon>Nevskiaceae</taxon>
        <taxon>Solimonas</taxon>
    </lineage>
</organism>
<dbReference type="AlphaFoldDB" id="A0A969W7D2"/>
<accession>A0A969W7D2</accession>
<evidence type="ECO:0000313" key="4">
    <source>
        <dbReference type="Proteomes" id="UP000653472"/>
    </source>
</evidence>
<dbReference type="PANTHER" id="PTHR37089">
    <property type="entry name" value="PROTEIN U-RELATED"/>
    <property type="match status" value="1"/>
</dbReference>
<feature type="chain" id="PRO_5036901969" evidence="1">
    <location>
        <begin position="20"/>
        <end position="148"/>
    </location>
</feature>
<dbReference type="RefSeq" id="WP_168146998.1">
    <property type="nucleotide sequence ID" value="NZ_JAAVXB010000002.1"/>
</dbReference>
<keyword evidence="4" id="KW-1185">Reference proteome</keyword>
<dbReference type="Pfam" id="PF05229">
    <property type="entry name" value="SCPU"/>
    <property type="match status" value="1"/>
</dbReference>
<keyword evidence="3" id="KW-0167">Capsid protein</keyword>
<dbReference type="InterPro" id="IPR053167">
    <property type="entry name" value="Spore_coat_component"/>
</dbReference>
<dbReference type="EMBL" id="JAAVXB010000002">
    <property type="protein sequence ID" value="NKF21762.1"/>
    <property type="molecule type" value="Genomic_DNA"/>
</dbReference>
<feature type="signal peptide" evidence="1">
    <location>
        <begin position="1"/>
        <end position="19"/>
    </location>
</feature>
<comment type="caution">
    <text evidence="3">The sequence shown here is derived from an EMBL/GenBank/DDBJ whole genome shotgun (WGS) entry which is preliminary data.</text>
</comment>
<proteinExistence type="predicted"/>
<name>A0A969W7D2_9GAMM</name>
<dbReference type="SMART" id="SM00972">
    <property type="entry name" value="SCPU"/>
    <property type="match status" value="1"/>
</dbReference>
<evidence type="ECO:0000259" key="2">
    <source>
        <dbReference type="Pfam" id="PF05229"/>
    </source>
</evidence>
<dbReference type="InterPro" id="IPR007893">
    <property type="entry name" value="Spore_coat_U/FanG"/>
</dbReference>
<gene>
    <name evidence="3" type="ORF">G7Y82_05485</name>
</gene>
<reference evidence="3" key="1">
    <citation type="submission" date="2020-03" db="EMBL/GenBank/DDBJ databases">
        <title>Solimonas marina sp. nov., isolated from deep seawater of the Pacific Ocean.</title>
        <authorList>
            <person name="Liu X."/>
            <person name="Lai Q."/>
            <person name="Sun F."/>
            <person name="Gai Y."/>
            <person name="Li G."/>
            <person name="Shao Z."/>
        </authorList>
    </citation>
    <scope>NUCLEOTIDE SEQUENCE</scope>
    <source>
        <strain evidence="3">C16B3</strain>
    </source>
</reference>
<keyword evidence="1" id="KW-0732">Signal</keyword>
<protein>
    <submittedName>
        <fullName evidence="3">Spore coat protein U domain-containing protein</fullName>
    </submittedName>
</protein>
<evidence type="ECO:0000256" key="1">
    <source>
        <dbReference type="SAM" id="SignalP"/>
    </source>
</evidence>
<keyword evidence="3" id="KW-0946">Virion</keyword>
<dbReference type="PANTHER" id="PTHR37089:SF3">
    <property type="entry name" value="EXPORTED PROTEIN"/>
    <property type="match status" value="1"/>
</dbReference>
<evidence type="ECO:0000313" key="3">
    <source>
        <dbReference type="EMBL" id="NKF21762.1"/>
    </source>
</evidence>
<feature type="domain" description="Spore coat protein U/FanG" evidence="2">
    <location>
        <begin position="11"/>
        <end position="145"/>
    </location>
</feature>
<sequence length="148" mass="15473">MTKLTAAALAVGMSPQAFAVCTVSTTPVAFAPYNPLDSNATNAVGNINLLCVLSIATSYTIKISTGSSGSYASRQLVFAGNTLNYNLYTDSNRTMVWGDGSGGSQTVGGTYLISIIDGKNYSVYARMPARQNVSAGIYADIVNVTVDY</sequence>